<keyword evidence="8 12" id="KW-0448">Lipopolysaccharide biosynthesis</keyword>
<evidence type="ECO:0000256" key="6">
    <source>
        <dbReference type="ARBA" id="ARBA00022692"/>
    </source>
</evidence>
<feature type="transmembrane region" description="Helical" evidence="12">
    <location>
        <begin position="28"/>
        <end position="46"/>
    </location>
</feature>
<dbReference type="EC" id="2.7.8.33" evidence="12"/>
<evidence type="ECO:0000256" key="2">
    <source>
        <dbReference type="ARBA" id="ARBA00022475"/>
    </source>
</evidence>
<dbReference type="PANTHER" id="PTHR22926">
    <property type="entry name" value="PHOSPHO-N-ACETYLMURAMOYL-PENTAPEPTIDE-TRANSFERASE"/>
    <property type="match status" value="1"/>
</dbReference>
<evidence type="ECO:0000256" key="11">
    <source>
        <dbReference type="ARBA" id="ARBA00023211"/>
    </source>
</evidence>
<comment type="caution">
    <text evidence="13">The sequence shown here is derived from an EMBL/GenBank/DDBJ whole genome shotgun (WGS) entry which is preliminary data.</text>
</comment>
<dbReference type="InterPro" id="IPR000715">
    <property type="entry name" value="Glycosyl_transferase_4"/>
</dbReference>
<keyword evidence="5 12" id="KW-0808">Transferase</keyword>
<feature type="transmembrane region" description="Helical" evidence="12">
    <location>
        <begin position="104"/>
        <end position="128"/>
    </location>
</feature>
<dbReference type="EMBL" id="BAAAEI010000007">
    <property type="protein sequence ID" value="GAA0353472.1"/>
    <property type="molecule type" value="Genomic_DNA"/>
</dbReference>
<dbReference type="CDD" id="cd06853">
    <property type="entry name" value="GT_WecA_like"/>
    <property type="match status" value="1"/>
</dbReference>
<keyword evidence="2 12" id="KW-1003">Cell membrane</keyword>
<evidence type="ECO:0000256" key="8">
    <source>
        <dbReference type="ARBA" id="ARBA00022985"/>
    </source>
</evidence>
<dbReference type="InterPro" id="IPR012750">
    <property type="entry name" value="ECA_WecA-rel"/>
</dbReference>
<feature type="transmembrane region" description="Helical" evidence="12">
    <location>
        <begin position="264"/>
        <end position="295"/>
    </location>
</feature>
<comment type="pathway">
    <text evidence="12">Bacterial outer membrane biogenesis; LPS O-antigen biosynthesis.</text>
</comment>
<name>A0ABP3GSB3_9ALTE</name>
<dbReference type="NCBIfam" id="TIGR02380">
    <property type="entry name" value="ECA_wecA"/>
    <property type="match status" value="1"/>
</dbReference>
<feature type="transmembrane region" description="Helical" evidence="12">
    <location>
        <begin position="169"/>
        <end position="186"/>
    </location>
</feature>
<evidence type="ECO:0000256" key="5">
    <source>
        <dbReference type="ARBA" id="ARBA00022679"/>
    </source>
</evidence>
<keyword evidence="14" id="KW-1185">Reference proteome</keyword>
<feature type="transmembrane region" description="Helical" evidence="12">
    <location>
        <begin position="198"/>
        <end position="215"/>
    </location>
</feature>
<evidence type="ECO:0000313" key="14">
    <source>
        <dbReference type="Proteomes" id="UP001501757"/>
    </source>
</evidence>
<comment type="similarity">
    <text evidence="12">Belongs to the glycosyltransferase 4 family. WecA subfamily.</text>
</comment>
<feature type="transmembrane region" description="Helical" evidence="12">
    <location>
        <begin position="140"/>
        <end position="163"/>
    </location>
</feature>
<evidence type="ECO:0000256" key="12">
    <source>
        <dbReference type="HAMAP-Rule" id="MF_02030"/>
    </source>
</evidence>
<reference evidence="14" key="1">
    <citation type="journal article" date="2019" name="Int. J. Syst. Evol. Microbiol.">
        <title>The Global Catalogue of Microorganisms (GCM) 10K type strain sequencing project: providing services to taxonomists for standard genome sequencing and annotation.</title>
        <authorList>
            <consortium name="The Broad Institute Genomics Platform"/>
            <consortium name="The Broad Institute Genome Sequencing Center for Infectious Disease"/>
            <person name="Wu L."/>
            <person name="Ma J."/>
        </authorList>
    </citation>
    <scope>NUCLEOTIDE SEQUENCE [LARGE SCALE GENOMIC DNA]</scope>
    <source>
        <strain evidence="14">JCM 13378</strain>
    </source>
</reference>
<evidence type="ECO:0000256" key="7">
    <source>
        <dbReference type="ARBA" id="ARBA00022842"/>
    </source>
</evidence>
<evidence type="ECO:0000256" key="4">
    <source>
        <dbReference type="ARBA" id="ARBA00022676"/>
    </source>
</evidence>
<protein>
    <recommendedName>
        <fullName evidence="12">Undecaprenyl-phosphate alpha-N-acetylglucosaminyl 1-phosphate transferase</fullName>
        <ecNumber evidence="12">2.7.8.33</ecNumber>
    </recommendedName>
    <alternativeName>
        <fullName evidence="12">UDP-GlcNAc:undecaprenyl-phosphate GlcNAc-1-phosphate transferase</fullName>
    </alternativeName>
    <alternativeName>
        <fullName evidence="12">Undecaprenyl-phosphate GlcNAc-1-phosphate transferase</fullName>
    </alternativeName>
</protein>
<evidence type="ECO:0000313" key="13">
    <source>
        <dbReference type="EMBL" id="GAA0353472.1"/>
    </source>
</evidence>
<dbReference type="Proteomes" id="UP001501757">
    <property type="component" value="Unassembled WGS sequence"/>
</dbReference>
<gene>
    <name evidence="12 13" type="primary">wecA</name>
    <name evidence="13" type="ORF">GCM10009092_17310</name>
</gene>
<evidence type="ECO:0000256" key="10">
    <source>
        <dbReference type="ARBA" id="ARBA00023136"/>
    </source>
</evidence>
<keyword evidence="9 12" id="KW-1133">Transmembrane helix</keyword>
<dbReference type="Pfam" id="PF00953">
    <property type="entry name" value="Glycos_transf_4"/>
    <property type="match status" value="1"/>
</dbReference>
<feature type="transmembrane region" description="Helical" evidence="12">
    <location>
        <begin position="301"/>
        <end position="318"/>
    </location>
</feature>
<feature type="transmembrane region" description="Helical" evidence="12">
    <location>
        <begin position="52"/>
        <end position="68"/>
    </location>
</feature>
<feature type="transmembrane region" description="Helical" evidence="12">
    <location>
        <begin position="80"/>
        <end position="98"/>
    </location>
</feature>
<evidence type="ECO:0000256" key="1">
    <source>
        <dbReference type="ARBA" id="ARBA00004651"/>
    </source>
</evidence>
<comment type="subcellular location">
    <subcellularLocation>
        <location evidence="12">Cell inner membrane</location>
        <topology evidence="12">Multi-pass membrane protein</topology>
    </subcellularLocation>
    <subcellularLocation>
        <location evidence="1">Cell membrane</location>
        <topology evidence="1">Multi-pass membrane protein</topology>
    </subcellularLocation>
</comment>
<keyword evidence="7 12" id="KW-0460">Magnesium</keyword>
<keyword evidence="4 12" id="KW-0328">Glycosyltransferase</keyword>
<evidence type="ECO:0000256" key="3">
    <source>
        <dbReference type="ARBA" id="ARBA00022519"/>
    </source>
</evidence>
<comment type="function">
    <text evidence="12">Catalyzes the transfer of the GlcNAc-1-phosphate moiety from UDP-GlcNAc onto the carrier lipid undecaprenyl phosphate (C55-P), yielding GlcNAc-pyrophosphoryl-undecaprenyl (GlcNAc-PP-C55).</text>
</comment>
<dbReference type="PROSITE" id="PS01348">
    <property type="entry name" value="MRAY_2"/>
    <property type="match status" value="1"/>
</dbReference>
<organism evidence="13 14">
    <name type="scientific">Bowmanella denitrificans</name>
    <dbReference type="NCBI Taxonomy" id="366582"/>
    <lineage>
        <taxon>Bacteria</taxon>
        <taxon>Pseudomonadati</taxon>
        <taxon>Pseudomonadota</taxon>
        <taxon>Gammaproteobacteria</taxon>
        <taxon>Alteromonadales</taxon>
        <taxon>Alteromonadaceae</taxon>
        <taxon>Bowmanella</taxon>
    </lineage>
</organism>
<keyword evidence="6 12" id="KW-0812">Transmembrane</keyword>
<accession>A0ABP3GSB3</accession>
<comment type="catalytic activity">
    <reaction evidence="12">
        <text>di-trans,octa-cis-undecaprenyl phosphate + UDP-N-acetyl-alpha-D-glucosamine = N-acetyl-alpha-D-glucosaminyl-di-trans,octa-cis-undecaprenyl diphosphate + UMP</text>
        <dbReference type="Rhea" id="RHEA:28090"/>
        <dbReference type="ChEBI" id="CHEBI:57705"/>
        <dbReference type="ChEBI" id="CHEBI:57865"/>
        <dbReference type="ChEBI" id="CHEBI:60392"/>
        <dbReference type="ChEBI" id="CHEBI:62959"/>
        <dbReference type="EC" id="2.7.8.33"/>
    </reaction>
</comment>
<keyword evidence="11 12" id="KW-0464">Manganese</keyword>
<comment type="cofactor">
    <cofactor evidence="12">
        <name>Mn(2+)</name>
        <dbReference type="ChEBI" id="CHEBI:29035"/>
    </cofactor>
</comment>
<comment type="cofactor">
    <cofactor evidence="12">
        <name>Mg(2+)</name>
        <dbReference type="ChEBI" id="CHEBI:18420"/>
    </cofactor>
</comment>
<dbReference type="InterPro" id="IPR018480">
    <property type="entry name" value="PNAcMuramoyl-5peptid_Trfase_CS"/>
</dbReference>
<dbReference type="HAMAP" id="MF_02030">
    <property type="entry name" value="WecA_Gammaproteo"/>
    <property type="match status" value="1"/>
</dbReference>
<feature type="transmembrane region" description="Helical" evidence="12">
    <location>
        <begin position="221"/>
        <end position="243"/>
    </location>
</feature>
<sequence>MTFRPLAIGMGLVDRPCARKQHIGDVPLVGGLAIYTAICVSSFLFVDFDNQYKLYLISTAFMVLIGALDDYHDLDAGLRLVAQFLIGSLMVFGADLYISELGNLFGGGSINLGWFAPLFTLLAVVAAINAFNMTDGIDGLVGTLSINTFVAMGILALFSGVVISSELPAMFLGALFAFLFFNFGRFKGGRYKVFMGDAGSMLIGLTMIWLLAYFTQGDGAFIQPVTALWLIAVPLMDMVSVMLRRILAGLSPLRASRDHLHHIMLFNGLSPFQATCFIGVVSAVASCVGIVTQLAGVSESTRLLAFIGVFVLYNSLMIKQDKKMGNHAQNLDLFKRLR</sequence>
<keyword evidence="10 12" id="KW-0472">Membrane</keyword>
<keyword evidence="3 12" id="KW-0997">Cell inner membrane</keyword>
<proteinExistence type="inferred from homology"/>
<dbReference type="PANTHER" id="PTHR22926:SF3">
    <property type="entry name" value="UNDECAPRENYL-PHOSPHATE ALPHA-N-ACETYLGLUCOSAMINYL 1-PHOSPHATE TRANSFERASE"/>
    <property type="match status" value="1"/>
</dbReference>
<evidence type="ECO:0000256" key="9">
    <source>
        <dbReference type="ARBA" id="ARBA00022989"/>
    </source>
</evidence>